<reference evidence="1 2" key="1">
    <citation type="journal article" date="2022" name="Genome Biol. Evol.">
        <title>The Spruce Budworm Genome: Reconstructing the Evolutionary History of Antifreeze Proteins.</title>
        <authorList>
            <person name="Beliveau C."/>
            <person name="Gagne P."/>
            <person name="Picq S."/>
            <person name="Vernygora O."/>
            <person name="Keeling C.I."/>
            <person name="Pinkney K."/>
            <person name="Doucet D."/>
            <person name="Wen F."/>
            <person name="Johnston J.S."/>
            <person name="Maaroufi H."/>
            <person name="Boyle B."/>
            <person name="Laroche J."/>
            <person name="Dewar K."/>
            <person name="Juretic N."/>
            <person name="Blackburn G."/>
            <person name="Nisole A."/>
            <person name="Brunet B."/>
            <person name="Brandao M."/>
            <person name="Lumley L."/>
            <person name="Duan J."/>
            <person name="Quan G."/>
            <person name="Lucarotti C.J."/>
            <person name="Roe A.D."/>
            <person name="Sperling F.A.H."/>
            <person name="Levesque R.C."/>
            <person name="Cusson M."/>
        </authorList>
    </citation>
    <scope>NUCLEOTIDE SEQUENCE [LARGE SCALE GENOMIC DNA]</scope>
    <source>
        <strain evidence="1">Glfc:IPQL:Cfum</strain>
    </source>
</reference>
<proteinExistence type="predicted"/>
<protein>
    <submittedName>
        <fullName evidence="1">Uncharacterized protein</fullName>
    </submittedName>
</protein>
<gene>
    <name evidence="1" type="ORF">MSG28_006020</name>
</gene>
<dbReference type="EMBL" id="CM046109">
    <property type="protein sequence ID" value="KAI8442559.1"/>
    <property type="molecule type" value="Genomic_DNA"/>
</dbReference>
<evidence type="ECO:0000313" key="1">
    <source>
        <dbReference type="EMBL" id="KAI8442559.1"/>
    </source>
</evidence>
<sequence length="322" mass="35287">MHSIWYFVLLAKIAIVLIAVSIWKCYERMRDTTTAKTQDQNATQDTNEVNDSHSIGDNDKDLMLGYGHHWAKYVADRLYSVWWYTAAYTAGASTEKQPEKAMDITSQISIEVTAITTSVTGLTDGRLLILLTSTLMIDISMVQQRAIKDIVMIVEQIINIVITNAILDVLFLSFVVFFWWVFVKAFYQIVGDDAPTRAPAARHSRPPTYEEVNMQCTPAADPDQPNNDVTNRRRRCRHNSNSDNLSSDDNVDAENVNGGDADDGNVGVVTLVGAAIMTSSVVGSAVGAVACTSTDSDCATVGPSSSNKEGGSKKQDDIYTPN</sequence>
<accession>A0ACC0L2I7</accession>
<organism evidence="1 2">
    <name type="scientific">Choristoneura fumiferana</name>
    <name type="common">Spruce budworm moth</name>
    <name type="synonym">Archips fumiferana</name>
    <dbReference type="NCBI Taxonomy" id="7141"/>
    <lineage>
        <taxon>Eukaryota</taxon>
        <taxon>Metazoa</taxon>
        <taxon>Ecdysozoa</taxon>
        <taxon>Arthropoda</taxon>
        <taxon>Hexapoda</taxon>
        <taxon>Insecta</taxon>
        <taxon>Pterygota</taxon>
        <taxon>Neoptera</taxon>
        <taxon>Endopterygota</taxon>
        <taxon>Lepidoptera</taxon>
        <taxon>Glossata</taxon>
        <taxon>Ditrysia</taxon>
        <taxon>Tortricoidea</taxon>
        <taxon>Tortricidae</taxon>
        <taxon>Tortricinae</taxon>
        <taxon>Choristoneura</taxon>
    </lineage>
</organism>
<dbReference type="Proteomes" id="UP001064048">
    <property type="component" value="Chromosome 9"/>
</dbReference>
<keyword evidence="2" id="KW-1185">Reference proteome</keyword>
<name>A0ACC0L2I7_CHOFU</name>
<comment type="caution">
    <text evidence="1">The sequence shown here is derived from an EMBL/GenBank/DDBJ whole genome shotgun (WGS) entry which is preliminary data.</text>
</comment>
<evidence type="ECO:0000313" key="2">
    <source>
        <dbReference type="Proteomes" id="UP001064048"/>
    </source>
</evidence>